<sequence>MADGAVRQAGGAAVALRGFGLRPAGATEAVLDGLDLSVEPGEVVLLTGPSGVGKSTLLHALAGLLAQDEDSGDGLRTWGELEVSGRAGLVQQDPETQVVLQRIGDDVVFGAENLGVDPELIWPRVRAALSAVGLGELPLNHPTAALSGGQKQRLAVAGLLAMEPGLWLLDEPTANLDPEGAEQVRDVVLETARATGATVIVVEHRLDLWVGGIDRMVVLGAAAASTGGAPAAVVADGAPGHLLSHSEVVQSLMEHGVWVPGHRPALEPFPGARFPGAPAGEALLAARGVAATRHAVPRGAGARARMLALPDVVPVRGVELTLTGGEATCLMGRNGQGKTALALTLAGLARPVDGTVELLPALRGGSPRGTARALRPRELVSRIGMVFQDPEHQFVARTVREELAFGPRRAGVEPEEIEARVGALLRRLHLERLAEANPYSLSGGQQRRLSVGTALAAQPRVLVLDEPTFGQDAVTWVGLVKLLREELERGACLVAVTHDHAFVEALGARALLVDGGRAQLKGAAA</sequence>
<name>A0A496PIM0_9MICC</name>
<evidence type="ECO:0000256" key="4">
    <source>
        <dbReference type="ARBA" id="ARBA00022840"/>
    </source>
</evidence>
<dbReference type="InterPro" id="IPR017871">
    <property type="entry name" value="ABC_transporter-like_CS"/>
</dbReference>
<reference evidence="6 7" key="1">
    <citation type="submission" date="2018-07" db="EMBL/GenBank/DDBJ databases">
        <title>Arthrobacter sp. nov., isolated from raw cow's milk with high bacterial count.</title>
        <authorList>
            <person name="Hahne J."/>
            <person name="Isele D."/>
            <person name="Lipski A."/>
        </authorList>
    </citation>
    <scope>NUCLEOTIDE SEQUENCE [LARGE SCALE GENOMIC DNA]</scope>
    <source>
        <strain evidence="6 7">JZ R-183</strain>
    </source>
</reference>
<proteinExistence type="inferred from homology"/>
<dbReference type="PROSITE" id="PS50893">
    <property type="entry name" value="ABC_TRANSPORTER_2"/>
    <property type="match status" value="2"/>
</dbReference>
<dbReference type="GO" id="GO:0016887">
    <property type="term" value="F:ATP hydrolysis activity"/>
    <property type="evidence" value="ECO:0007669"/>
    <property type="project" value="InterPro"/>
</dbReference>
<dbReference type="SUPFAM" id="SSF52540">
    <property type="entry name" value="P-loop containing nucleoside triphosphate hydrolases"/>
    <property type="match status" value="2"/>
</dbReference>
<dbReference type="Proteomes" id="UP000273119">
    <property type="component" value="Unassembled WGS sequence"/>
</dbReference>
<dbReference type="PANTHER" id="PTHR43553">
    <property type="entry name" value="HEAVY METAL TRANSPORTER"/>
    <property type="match status" value="1"/>
</dbReference>
<dbReference type="CDD" id="cd03225">
    <property type="entry name" value="ABC_cobalt_CbiO_domain1"/>
    <property type="match status" value="2"/>
</dbReference>
<dbReference type="Gene3D" id="3.40.50.300">
    <property type="entry name" value="P-loop containing nucleotide triphosphate hydrolases"/>
    <property type="match status" value="2"/>
</dbReference>
<accession>A0A496PIM0</accession>
<dbReference type="PROSITE" id="PS00211">
    <property type="entry name" value="ABC_TRANSPORTER_1"/>
    <property type="match status" value="2"/>
</dbReference>
<keyword evidence="2" id="KW-0813">Transport</keyword>
<dbReference type="Pfam" id="PF00005">
    <property type="entry name" value="ABC_tran"/>
    <property type="match status" value="2"/>
</dbReference>
<evidence type="ECO:0000256" key="2">
    <source>
        <dbReference type="ARBA" id="ARBA00022448"/>
    </source>
</evidence>
<feature type="domain" description="ABC transporter" evidence="5">
    <location>
        <begin position="284"/>
        <end position="525"/>
    </location>
</feature>
<keyword evidence="3" id="KW-0547">Nucleotide-binding</keyword>
<dbReference type="InterPro" id="IPR003593">
    <property type="entry name" value="AAA+_ATPase"/>
</dbReference>
<dbReference type="InterPro" id="IPR050095">
    <property type="entry name" value="ECF_ABC_transporter_ATP-bd"/>
</dbReference>
<evidence type="ECO:0000313" key="7">
    <source>
        <dbReference type="Proteomes" id="UP000273119"/>
    </source>
</evidence>
<keyword evidence="7" id="KW-1185">Reference proteome</keyword>
<dbReference type="EMBL" id="QQXL01000005">
    <property type="protein sequence ID" value="RKW70290.1"/>
    <property type="molecule type" value="Genomic_DNA"/>
</dbReference>
<dbReference type="InterPro" id="IPR003439">
    <property type="entry name" value="ABC_transporter-like_ATP-bd"/>
</dbReference>
<evidence type="ECO:0000313" key="6">
    <source>
        <dbReference type="EMBL" id="RKW70290.1"/>
    </source>
</evidence>
<dbReference type="AlphaFoldDB" id="A0A496PIM0"/>
<evidence type="ECO:0000256" key="3">
    <source>
        <dbReference type="ARBA" id="ARBA00022741"/>
    </source>
</evidence>
<dbReference type="InterPro" id="IPR027417">
    <property type="entry name" value="P-loop_NTPase"/>
</dbReference>
<comment type="caution">
    <text evidence="6">The sequence shown here is derived from an EMBL/GenBank/DDBJ whole genome shotgun (WGS) entry which is preliminary data.</text>
</comment>
<dbReference type="GO" id="GO:0042626">
    <property type="term" value="F:ATPase-coupled transmembrane transporter activity"/>
    <property type="evidence" value="ECO:0007669"/>
    <property type="project" value="TreeGrafter"/>
</dbReference>
<dbReference type="InterPro" id="IPR015856">
    <property type="entry name" value="ABC_transpr_CbiO/EcfA_su"/>
</dbReference>
<keyword evidence="4 6" id="KW-0067">ATP-binding</keyword>
<protein>
    <submittedName>
        <fullName evidence="6">ATP-binding cassette domain-containing protein</fullName>
    </submittedName>
</protein>
<dbReference type="GO" id="GO:0043190">
    <property type="term" value="C:ATP-binding cassette (ABC) transporter complex"/>
    <property type="evidence" value="ECO:0007669"/>
    <property type="project" value="TreeGrafter"/>
</dbReference>
<evidence type="ECO:0000259" key="5">
    <source>
        <dbReference type="PROSITE" id="PS50893"/>
    </source>
</evidence>
<organism evidence="6 7">
    <name type="scientific">Galactobacter caseinivorans</name>
    <dbReference type="NCBI Taxonomy" id="2676123"/>
    <lineage>
        <taxon>Bacteria</taxon>
        <taxon>Bacillati</taxon>
        <taxon>Actinomycetota</taxon>
        <taxon>Actinomycetes</taxon>
        <taxon>Micrococcales</taxon>
        <taxon>Micrococcaceae</taxon>
        <taxon>Galactobacter</taxon>
    </lineage>
</organism>
<feature type="domain" description="ABC transporter" evidence="5">
    <location>
        <begin position="16"/>
        <end position="246"/>
    </location>
</feature>
<dbReference type="SMART" id="SM00382">
    <property type="entry name" value="AAA"/>
    <property type="match status" value="2"/>
</dbReference>
<gene>
    <name evidence="6" type="ORF">DWQ67_09950</name>
</gene>
<dbReference type="GO" id="GO:0005524">
    <property type="term" value="F:ATP binding"/>
    <property type="evidence" value="ECO:0007669"/>
    <property type="project" value="UniProtKB-KW"/>
</dbReference>
<dbReference type="PANTHER" id="PTHR43553:SF24">
    <property type="entry name" value="ENERGY-COUPLING FACTOR TRANSPORTER ATP-BINDING PROTEIN ECFA1"/>
    <property type="match status" value="1"/>
</dbReference>
<evidence type="ECO:0000256" key="1">
    <source>
        <dbReference type="ARBA" id="ARBA00005417"/>
    </source>
</evidence>
<comment type="similarity">
    <text evidence="1">Belongs to the ABC transporter superfamily.</text>
</comment>